<accession>A0A345V4L8</accession>
<feature type="domain" description="TIR" evidence="1">
    <location>
        <begin position="19"/>
        <end position="140"/>
    </location>
</feature>
<dbReference type="Proteomes" id="UP000254535">
    <property type="component" value="Chromosome"/>
</dbReference>
<dbReference type="InterPro" id="IPR000157">
    <property type="entry name" value="TIR_dom"/>
</dbReference>
<name>A0A345V4L8_PSEFL</name>
<evidence type="ECO:0000313" key="2">
    <source>
        <dbReference type="EMBL" id="AXJ07670.1"/>
    </source>
</evidence>
<sequence>MTLNTKDGTVSEVDAHGYIFISYAWGDRFESKEWVRQHVVTPLSWDHDVFWDRDSIALGESIDGIIAKALSKRPILILCLCDHAYVKAAQQDSRGLNRELRMLTEIVDEPSVRIVPIILEIGCVDELPAPLHGRLYLNLQPLHQRGLDIGATLREVAEGRTAAQLQQGINARLADFDLRERARKYLMKRPVTIWGDGVKHEVTVYREGMSPHPLQPAPWMWQSKNWNYMLDDDNPSFCPSKGRWYWEYSASSIEMRPLATAVLSTFFDQLDGEQAEPWLNQGGVVLAHAFFRMIKYSEPFTCDATDIIGCLIRHDEGYEALEKLLDATDLLSPKQE</sequence>
<dbReference type="Pfam" id="PF13676">
    <property type="entry name" value="TIR_2"/>
    <property type="match status" value="1"/>
</dbReference>
<dbReference type="GO" id="GO:0007165">
    <property type="term" value="P:signal transduction"/>
    <property type="evidence" value="ECO:0007669"/>
    <property type="project" value="InterPro"/>
</dbReference>
<protein>
    <recommendedName>
        <fullName evidence="1">TIR domain-containing protein</fullName>
    </recommendedName>
</protein>
<dbReference type="InterPro" id="IPR035897">
    <property type="entry name" value="Toll_tir_struct_dom_sf"/>
</dbReference>
<reference evidence="2 3" key="1">
    <citation type="submission" date="2017-07" db="EMBL/GenBank/DDBJ databases">
        <title>Genome sequence of Pseudomonas NEP1.</title>
        <authorList>
            <person name="Nascimento F.X."/>
        </authorList>
    </citation>
    <scope>NUCLEOTIDE SEQUENCE [LARGE SCALE GENOMIC DNA]</scope>
    <source>
        <strain evidence="2 3">NEP1</strain>
    </source>
</reference>
<proteinExistence type="predicted"/>
<dbReference type="SUPFAM" id="SSF52200">
    <property type="entry name" value="Toll/Interleukin receptor TIR domain"/>
    <property type="match status" value="1"/>
</dbReference>
<evidence type="ECO:0000259" key="1">
    <source>
        <dbReference type="Pfam" id="PF13676"/>
    </source>
</evidence>
<evidence type="ECO:0000313" key="3">
    <source>
        <dbReference type="Proteomes" id="UP000254535"/>
    </source>
</evidence>
<organism evidence="2 3">
    <name type="scientific">Pseudomonas fluorescens</name>
    <dbReference type="NCBI Taxonomy" id="294"/>
    <lineage>
        <taxon>Bacteria</taxon>
        <taxon>Pseudomonadati</taxon>
        <taxon>Pseudomonadota</taxon>
        <taxon>Gammaproteobacteria</taxon>
        <taxon>Pseudomonadales</taxon>
        <taxon>Pseudomonadaceae</taxon>
        <taxon>Pseudomonas</taxon>
    </lineage>
</organism>
<dbReference type="EMBL" id="CP022313">
    <property type="protein sequence ID" value="AXJ07670.1"/>
    <property type="molecule type" value="Genomic_DNA"/>
</dbReference>
<dbReference type="Gene3D" id="3.40.50.10140">
    <property type="entry name" value="Toll/interleukin-1 receptor homology (TIR) domain"/>
    <property type="match status" value="1"/>
</dbReference>
<dbReference type="AlphaFoldDB" id="A0A345V4L8"/>
<gene>
    <name evidence="2" type="ORF">CFN16_27100</name>
</gene>